<dbReference type="Gene3D" id="1.10.287.3510">
    <property type="match status" value="1"/>
</dbReference>
<comment type="subunit">
    <text evidence="10">NDH-1 is composed of 14 different subunits. Subunits NuoA, H, J, K, L, M, N constitute the membrane sector of the complex.</text>
</comment>
<keyword evidence="5 10" id="KW-0812">Transmembrane</keyword>
<dbReference type="Pfam" id="PF00420">
    <property type="entry name" value="Oxidored_q2"/>
    <property type="match status" value="1"/>
</dbReference>
<dbReference type="STRING" id="1391654.AKJ09_08690"/>
<dbReference type="InterPro" id="IPR001133">
    <property type="entry name" value="NADH_UbQ_OxRdtase_chain4L/K"/>
</dbReference>
<dbReference type="GO" id="GO:0042773">
    <property type="term" value="P:ATP synthesis coupled electron transport"/>
    <property type="evidence" value="ECO:0007669"/>
    <property type="project" value="InterPro"/>
</dbReference>
<evidence type="ECO:0000313" key="12">
    <source>
        <dbReference type="Proteomes" id="UP000064967"/>
    </source>
</evidence>
<dbReference type="PANTHER" id="PTHR11434">
    <property type="entry name" value="NADH-UBIQUINONE OXIDOREDUCTASE SUBUNIT ND4L"/>
    <property type="match status" value="1"/>
</dbReference>
<reference evidence="11 12" key="1">
    <citation type="submission" date="2015-08" db="EMBL/GenBank/DDBJ databases">
        <authorList>
            <person name="Babu N.S."/>
            <person name="Beckwith C.J."/>
            <person name="Beseler K.G."/>
            <person name="Brison A."/>
            <person name="Carone J.V."/>
            <person name="Caskin T.P."/>
            <person name="Diamond M."/>
            <person name="Durham M.E."/>
            <person name="Foxe J.M."/>
            <person name="Go M."/>
            <person name="Henderson B.A."/>
            <person name="Jones I.B."/>
            <person name="McGettigan J.A."/>
            <person name="Micheletti S.J."/>
            <person name="Nasrallah M.E."/>
            <person name="Ortiz D."/>
            <person name="Piller C.R."/>
            <person name="Privatt S.R."/>
            <person name="Schneider S.L."/>
            <person name="Sharp S."/>
            <person name="Smith T.C."/>
            <person name="Stanton J.D."/>
            <person name="Ullery H.E."/>
            <person name="Wilson R.J."/>
            <person name="Serrano M.G."/>
            <person name="Buck G."/>
            <person name="Lee V."/>
            <person name="Wang Y."/>
            <person name="Carvalho R."/>
            <person name="Voegtly L."/>
            <person name="Shi R."/>
            <person name="Duckworth R."/>
            <person name="Johnson A."/>
            <person name="Loviza R."/>
            <person name="Walstead R."/>
            <person name="Shah Z."/>
            <person name="Kiflezghi M."/>
            <person name="Wade K."/>
            <person name="Ball S.L."/>
            <person name="Bradley K.W."/>
            <person name="Asai D.J."/>
            <person name="Bowman C.A."/>
            <person name="Russell D.A."/>
            <person name="Pope W.H."/>
            <person name="Jacobs-Sera D."/>
            <person name="Hendrix R.W."/>
            <person name="Hatfull G.F."/>
        </authorList>
    </citation>
    <scope>NUCLEOTIDE SEQUENCE [LARGE SCALE GENOMIC DNA]</scope>
    <source>
        <strain evidence="11 12">DSM 27648</strain>
    </source>
</reference>
<dbReference type="EMBL" id="CP012333">
    <property type="protein sequence ID" value="AKV02027.1"/>
    <property type="molecule type" value="Genomic_DNA"/>
</dbReference>
<keyword evidence="6 10" id="KW-0874">Quinone</keyword>
<gene>
    <name evidence="10" type="primary">nuoK</name>
    <name evidence="11" type="ORF">AKJ09_08690</name>
</gene>
<keyword evidence="8 10" id="KW-1133">Transmembrane helix</keyword>
<sequence>MIPVEYYVTLSALLFTIGGVGFLVRRNVLVALMSIEIMLNAVNLALVAFNRTQQNAHTGQVFAFFLIAAEAAEVAVGLAIVLSLFRVRRTVRSDEADLLKN</sequence>
<dbReference type="GO" id="GO:0005886">
    <property type="term" value="C:plasma membrane"/>
    <property type="evidence" value="ECO:0007669"/>
    <property type="project" value="UniProtKB-SubCell"/>
</dbReference>
<keyword evidence="12" id="KW-1185">Reference proteome</keyword>
<dbReference type="NCBIfam" id="NF004320">
    <property type="entry name" value="PRK05715.1-2"/>
    <property type="match status" value="1"/>
</dbReference>
<evidence type="ECO:0000256" key="7">
    <source>
        <dbReference type="ARBA" id="ARBA00022967"/>
    </source>
</evidence>
<comment type="function">
    <text evidence="1 10">NDH-1 shuttles electrons from NADH, via FMN and iron-sulfur (Fe-S) centers, to quinones in the respiratory chain. The immediate electron acceptor for the enzyme in this species is believed to be ubiquinone. Couples the redox reaction to proton translocation (for every two electrons transferred, four hydrogen ions are translocated across the cytoplasmic membrane), and thus conserves the redox energy in a proton gradient.</text>
</comment>
<feature type="transmembrane region" description="Helical" evidence="10">
    <location>
        <begin position="6"/>
        <end position="24"/>
    </location>
</feature>
<name>A0A0K1Q8M8_9BACT</name>
<comment type="similarity">
    <text evidence="3 10">Belongs to the complex I subunit 4L family.</text>
</comment>
<dbReference type="FunFam" id="1.10.287.3510:FF:000001">
    <property type="entry name" value="NADH-quinone oxidoreductase subunit K"/>
    <property type="match status" value="1"/>
</dbReference>
<dbReference type="GO" id="GO:0050136">
    <property type="term" value="F:NADH dehydrogenase (quinone) (non-electrogenic) activity"/>
    <property type="evidence" value="ECO:0007669"/>
    <property type="project" value="UniProtKB-UniRule"/>
</dbReference>
<dbReference type="KEGG" id="llu:AKJ09_08690"/>
<dbReference type="RefSeq" id="WP_205633931.1">
    <property type="nucleotide sequence ID" value="NZ_CP012333.1"/>
</dbReference>
<accession>A0A0K1Q8M8</accession>
<keyword evidence="10" id="KW-1003">Cell membrane</keyword>
<dbReference type="Proteomes" id="UP000064967">
    <property type="component" value="Chromosome"/>
</dbReference>
<keyword evidence="7 10" id="KW-1278">Translocase</keyword>
<evidence type="ECO:0000313" key="11">
    <source>
        <dbReference type="EMBL" id="AKV02027.1"/>
    </source>
</evidence>
<proteinExistence type="inferred from homology"/>
<dbReference type="InterPro" id="IPR039428">
    <property type="entry name" value="NUOK/Mnh_C1-like"/>
</dbReference>
<dbReference type="NCBIfam" id="NF004321">
    <property type="entry name" value="PRK05715.1-3"/>
    <property type="match status" value="1"/>
</dbReference>
<feature type="transmembrane region" description="Helical" evidence="10">
    <location>
        <begin position="61"/>
        <end position="85"/>
    </location>
</feature>
<keyword evidence="10" id="KW-0520">NAD</keyword>
<organism evidence="11 12">
    <name type="scientific">Labilithrix luteola</name>
    <dbReference type="NCBI Taxonomy" id="1391654"/>
    <lineage>
        <taxon>Bacteria</taxon>
        <taxon>Pseudomonadati</taxon>
        <taxon>Myxococcota</taxon>
        <taxon>Polyangia</taxon>
        <taxon>Polyangiales</taxon>
        <taxon>Labilitrichaceae</taxon>
        <taxon>Labilithrix</taxon>
    </lineage>
</organism>
<comment type="subcellular location">
    <subcellularLocation>
        <location evidence="10">Cell membrane</location>
        <topology evidence="10">Multi-pass membrane protein</topology>
    </subcellularLocation>
    <subcellularLocation>
        <location evidence="2">Membrane</location>
        <topology evidence="2">Multi-pass membrane protein</topology>
    </subcellularLocation>
</comment>
<protein>
    <recommendedName>
        <fullName evidence="10">NADH-quinone oxidoreductase subunit K</fullName>
        <ecNumber evidence="10">7.1.1.-</ecNumber>
    </recommendedName>
    <alternativeName>
        <fullName evidence="10">NADH dehydrogenase I subunit K</fullName>
    </alternativeName>
    <alternativeName>
        <fullName evidence="10">NDH-1 subunit K</fullName>
    </alternativeName>
</protein>
<comment type="catalytic activity">
    <reaction evidence="10">
        <text>a quinone + NADH + 5 H(+)(in) = a quinol + NAD(+) + 4 H(+)(out)</text>
        <dbReference type="Rhea" id="RHEA:57888"/>
        <dbReference type="ChEBI" id="CHEBI:15378"/>
        <dbReference type="ChEBI" id="CHEBI:24646"/>
        <dbReference type="ChEBI" id="CHEBI:57540"/>
        <dbReference type="ChEBI" id="CHEBI:57945"/>
        <dbReference type="ChEBI" id="CHEBI:132124"/>
    </reaction>
</comment>
<feature type="transmembrane region" description="Helical" evidence="10">
    <location>
        <begin position="29"/>
        <end position="49"/>
    </location>
</feature>
<dbReference type="GO" id="GO:0030964">
    <property type="term" value="C:NADH dehydrogenase complex"/>
    <property type="evidence" value="ECO:0007669"/>
    <property type="project" value="TreeGrafter"/>
</dbReference>
<evidence type="ECO:0000256" key="1">
    <source>
        <dbReference type="ARBA" id="ARBA00002378"/>
    </source>
</evidence>
<dbReference type="PANTHER" id="PTHR11434:SF16">
    <property type="entry name" value="NADH-UBIQUINONE OXIDOREDUCTASE CHAIN 4L"/>
    <property type="match status" value="1"/>
</dbReference>
<evidence type="ECO:0000256" key="10">
    <source>
        <dbReference type="HAMAP-Rule" id="MF_01456"/>
    </source>
</evidence>
<dbReference type="EC" id="7.1.1.-" evidence="10"/>
<evidence type="ECO:0000256" key="4">
    <source>
        <dbReference type="ARBA" id="ARBA00022448"/>
    </source>
</evidence>
<evidence type="ECO:0000256" key="6">
    <source>
        <dbReference type="ARBA" id="ARBA00022719"/>
    </source>
</evidence>
<evidence type="ECO:0000256" key="9">
    <source>
        <dbReference type="ARBA" id="ARBA00023136"/>
    </source>
</evidence>
<keyword evidence="9 10" id="KW-0472">Membrane</keyword>
<dbReference type="AlphaFoldDB" id="A0A0K1Q8M8"/>
<keyword evidence="10 11" id="KW-0830">Ubiquinone</keyword>
<evidence type="ECO:0000256" key="5">
    <source>
        <dbReference type="ARBA" id="ARBA00022692"/>
    </source>
</evidence>
<evidence type="ECO:0000256" key="2">
    <source>
        <dbReference type="ARBA" id="ARBA00004141"/>
    </source>
</evidence>
<dbReference type="HAMAP" id="MF_01456">
    <property type="entry name" value="NDH1_NuoK"/>
    <property type="match status" value="1"/>
</dbReference>
<dbReference type="GO" id="GO:0048038">
    <property type="term" value="F:quinone binding"/>
    <property type="evidence" value="ECO:0007669"/>
    <property type="project" value="UniProtKB-KW"/>
</dbReference>
<keyword evidence="4 10" id="KW-0813">Transport</keyword>
<evidence type="ECO:0000256" key="8">
    <source>
        <dbReference type="ARBA" id="ARBA00022989"/>
    </source>
</evidence>
<evidence type="ECO:0000256" key="3">
    <source>
        <dbReference type="ARBA" id="ARBA00010519"/>
    </source>
</evidence>
<dbReference type="PATRIC" id="fig|1391654.3.peg.8801"/>